<proteinExistence type="predicted"/>
<dbReference type="EMBL" id="BGPR01030513">
    <property type="protein sequence ID" value="GBO03088.1"/>
    <property type="molecule type" value="Genomic_DNA"/>
</dbReference>
<organism evidence="1 2">
    <name type="scientific">Araneus ventricosus</name>
    <name type="common">Orbweaver spider</name>
    <name type="synonym">Epeira ventricosa</name>
    <dbReference type="NCBI Taxonomy" id="182803"/>
    <lineage>
        <taxon>Eukaryota</taxon>
        <taxon>Metazoa</taxon>
        <taxon>Ecdysozoa</taxon>
        <taxon>Arthropoda</taxon>
        <taxon>Chelicerata</taxon>
        <taxon>Arachnida</taxon>
        <taxon>Araneae</taxon>
        <taxon>Araneomorphae</taxon>
        <taxon>Entelegynae</taxon>
        <taxon>Araneoidea</taxon>
        <taxon>Araneidae</taxon>
        <taxon>Araneus</taxon>
    </lineage>
</organism>
<comment type="caution">
    <text evidence="1">The sequence shown here is derived from an EMBL/GenBank/DDBJ whole genome shotgun (WGS) entry which is preliminary data.</text>
</comment>
<dbReference type="Proteomes" id="UP000499080">
    <property type="component" value="Unassembled WGS sequence"/>
</dbReference>
<name>A0A4Y2TRC7_ARAVE</name>
<gene>
    <name evidence="1" type="ORF">AVEN_6776_1</name>
</gene>
<reference evidence="1 2" key="1">
    <citation type="journal article" date="2019" name="Sci. Rep.">
        <title>Orb-weaving spider Araneus ventricosus genome elucidates the spidroin gene catalogue.</title>
        <authorList>
            <person name="Kono N."/>
            <person name="Nakamura H."/>
            <person name="Ohtoshi R."/>
            <person name="Moran D.A.P."/>
            <person name="Shinohara A."/>
            <person name="Yoshida Y."/>
            <person name="Fujiwara M."/>
            <person name="Mori M."/>
            <person name="Tomita M."/>
            <person name="Arakawa K."/>
        </authorList>
    </citation>
    <scope>NUCLEOTIDE SEQUENCE [LARGE SCALE GENOMIC DNA]</scope>
</reference>
<dbReference type="AlphaFoldDB" id="A0A4Y2TRC7"/>
<accession>A0A4Y2TRC7</accession>
<evidence type="ECO:0000313" key="2">
    <source>
        <dbReference type="Proteomes" id="UP000499080"/>
    </source>
</evidence>
<sequence>MFQAVVWSAGLGDNTPELAAGEARHWETLTKVPESPKGFWHGPFLFIYTVLNKLIALMATETGCRSFLPDCPLATFDFISLGLQSIKQTHLAF</sequence>
<evidence type="ECO:0000313" key="1">
    <source>
        <dbReference type="EMBL" id="GBO03088.1"/>
    </source>
</evidence>
<protein>
    <submittedName>
        <fullName evidence="1">Uncharacterized protein</fullName>
    </submittedName>
</protein>
<keyword evidence="2" id="KW-1185">Reference proteome</keyword>